<dbReference type="FunCoup" id="A0A2G5CKJ8">
    <property type="interactions" value="65"/>
</dbReference>
<evidence type="ECO:0000256" key="4">
    <source>
        <dbReference type="ARBA" id="ARBA00022692"/>
    </source>
</evidence>
<organism evidence="8 9">
    <name type="scientific">Aquilegia coerulea</name>
    <name type="common">Rocky mountain columbine</name>
    <dbReference type="NCBI Taxonomy" id="218851"/>
    <lineage>
        <taxon>Eukaryota</taxon>
        <taxon>Viridiplantae</taxon>
        <taxon>Streptophyta</taxon>
        <taxon>Embryophyta</taxon>
        <taxon>Tracheophyta</taxon>
        <taxon>Spermatophyta</taxon>
        <taxon>Magnoliopsida</taxon>
        <taxon>Ranunculales</taxon>
        <taxon>Ranunculaceae</taxon>
        <taxon>Thalictroideae</taxon>
        <taxon>Aquilegia</taxon>
    </lineage>
</organism>
<keyword evidence="5 7" id="KW-1133">Transmembrane helix</keyword>
<keyword evidence="9" id="KW-1185">Reference proteome</keyword>
<evidence type="ECO:0000256" key="6">
    <source>
        <dbReference type="ARBA" id="ARBA00023136"/>
    </source>
</evidence>
<dbReference type="PANTHER" id="PTHR31585">
    <property type="entry name" value="FOLATE-BIOPTERIN TRANSPORTER 1, CHLOROPLASTIC"/>
    <property type="match status" value="1"/>
</dbReference>
<dbReference type="InterPro" id="IPR039309">
    <property type="entry name" value="BT1"/>
</dbReference>
<gene>
    <name evidence="8" type="ORF">AQUCO_04800024v1</name>
</gene>
<sequence>MDSSETEELVEKAVNSSSEKHLDARHVESPHSIFFGRINFPEIVSEPFQWLRMLCKELNTSFVFGVALVYGLSQGFSGSFFRVVSDYYWKDVQKVQPSAVQLYIGLYYIPWVMKPIWGLLTDVFPVRGYRRRPYFIIAGVLGAISALVIAIHVKLPIVMALVCLIGITAGVAIADVTIDACIARNSIEMPSLAPDLQSLCGFCTSVGALIGYSTSGMFVHHLGPQGSLGLLALPPALLILLGFVIYEPRTISGTFEKKKKKGAFDKVGEAVNGMYKTMKVPGVWKPSLYMYLSLALSISTSEGQFYWYTNPTAGPAFSQEFVGIIYAIGALASIAGVLIYHKVLKDFPFRNLLFFAQLLYALSGMLDLVFVLRWNLKIGVPDYFFVIMEECIHRIVSRIRWMPMIVLSTKLCPLGIEGTFFALLMCIDSLGSLSSKWGGGMVLHVLHVTRTDFTNLWLVILIRNMLRILTLSLIFLIPKGEQSDVLVSPDLLAKASTLSMEEGLQLVSVNKEILRNDDL</sequence>
<name>A0A2G5CKJ8_AQUCA</name>
<feature type="transmembrane region" description="Helical" evidence="7">
    <location>
        <begin position="101"/>
        <end position="121"/>
    </location>
</feature>
<evidence type="ECO:0000256" key="7">
    <source>
        <dbReference type="SAM" id="Phobius"/>
    </source>
</evidence>
<dbReference type="PANTHER" id="PTHR31585:SF44">
    <property type="entry name" value="FOLATE-BIOPTERIN TRANSPORTER 6-RELATED"/>
    <property type="match status" value="1"/>
</dbReference>
<feature type="transmembrane region" description="Helical" evidence="7">
    <location>
        <begin position="62"/>
        <end position="81"/>
    </location>
</feature>
<comment type="subcellular location">
    <subcellularLocation>
        <location evidence="1">Membrane</location>
        <topology evidence="1">Multi-pass membrane protein</topology>
    </subcellularLocation>
</comment>
<evidence type="ECO:0008006" key="10">
    <source>
        <dbReference type="Google" id="ProtNLM"/>
    </source>
</evidence>
<dbReference type="InParanoid" id="A0A2G5CKJ8"/>
<keyword evidence="4 7" id="KW-0812">Transmembrane</keyword>
<feature type="transmembrane region" description="Helical" evidence="7">
    <location>
        <begin position="288"/>
        <end position="309"/>
    </location>
</feature>
<feature type="transmembrane region" description="Helical" evidence="7">
    <location>
        <begin position="321"/>
        <end position="340"/>
    </location>
</feature>
<dbReference type="AlphaFoldDB" id="A0A2G5CKJ8"/>
<dbReference type="EMBL" id="KZ305065">
    <property type="protein sequence ID" value="PIA31842.1"/>
    <property type="molecule type" value="Genomic_DNA"/>
</dbReference>
<dbReference type="OrthoDB" id="754047at2759"/>
<dbReference type="CDD" id="cd17484">
    <property type="entry name" value="MFS_FBT"/>
    <property type="match status" value="1"/>
</dbReference>
<protein>
    <recommendedName>
        <fullName evidence="10">Major facilitator superfamily (MFS) profile domain-containing protein</fullName>
    </recommendedName>
</protein>
<dbReference type="Gene3D" id="1.20.1250.20">
    <property type="entry name" value="MFS general substrate transporter like domains"/>
    <property type="match status" value="1"/>
</dbReference>
<dbReference type="InterPro" id="IPR004324">
    <property type="entry name" value="FBT"/>
</dbReference>
<comment type="similarity">
    <text evidence="2">Belongs to the major facilitator superfamily. Folate-biopterin transporter (TC 2.A.71) family.</text>
</comment>
<dbReference type="Pfam" id="PF03092">
    <property type="entry name" value="BT1"/>
    <property type="match status" value="1"/>
</dbReference>
<feature type="transmembrane region" description="Helical" evidence="7">
    <location>
        <begin position="133"/>
        <end position="151"/>
    </location>
</feature>
<keyword evidence="6 7" id="KW-0472">Membrane</keyword>
<proteinExistence type="inferred from homology"/>
<dbReference type="Proteomes" id="UP000230069">
    <property type="component" value="Unassembled WGS sequence"/>
</dbReference>
<evidence type="ECO:0000256" key="5">
    <source>
        <dbReference type="ARBA" id="ARBA00022989"/>
    </source>
</evidence>
<evidence type="ECO:0000256" key="2">
    <source>
        <dbReference type="ARBA" id="ARBA00007015"/>
    </source>
</evidence>
<evidence type="ECO:0000313" key="9">
    <source>
        <dbReference type="Proteomes" id="UP000230069"/>
    </source>
</evidence>
<feature type="transmembrane region" description="Helical" evidence="7">
    <location>
        <begin position="352"/>
        <end position="374"/>
    </location>
</feature>
<dbReference type="SUPFAM" id="SSF103473">
    <property type="entry name" value="MFS general substrate transporter"/>
    <property type="match status" value="1"/>
</dbReference>
<dbReference type="GO" id="GO:0016020">
    <property type="term" value="C:membrane"/>
    <property type="evidence" value="ECO:0007669"/>
    <property type="project" value="UniProtKB-SubCell"/>
</dbReference>
<evidence type="ECO:0000313" key="8">
    <source>
        <dbReference type="EMBL" id="PIA31842.1"/>
    </source>
</evidence>
<reference evidence="8 9" key="1">
    <citation type="submission" date="2017-09" db="EMBL/GenBank/DDBJ databases">
        <title>WGS assembly of Aquilegia coerulea Goldsmith.</title>
        <authorList>
            <person name="Hodges S."/>
            <person name="Kramer E."/>
            <person name="Nordborg M."/>
            <person name="Tomkins J."/>
            <person name="Borevitz J."/>
            <person name="Derieg N."/>
            <person name="Yan J."/>
            <person name="Mihaltcheva S."/>
            <person name="Hayes R.D."/>
            <person name="Rokhsar D."/>
        </authorList>
    </citation>
    <scope>NUCLEOTIDE SEQUENCE [LARGE SCALE GENOMIC DNA]</scope>
    <source>
        <strain evidence="9">cv. Goldsmith</strain>
    </source>
</reference>
<feature type="transmembrane region" description="Helical" evidence="7">
    <location>
        <begin position="228"/>
        <end position="246"/>
    </location>
</feature>
<keyword evidence="3" id="KW-0813">Transport</keyword>
<dbReference type="NCBIfam" id="TIGR00788">
    <property type="entry name" value="fbt"/>
    <property type="match status" value="1"/>
</dbReference>
<dbReference type="InterPro" id="IPR036259">
    <property type="entry name" value="MFS_trans_sf"/>
</dbReference>
<feature type="transmembrane region" description="Helical" evidence="7">
    <location>
        <begin position="157"/>
        <end position="178"/>
    </location>
</feature>
<accession>A0A2G5CKJ8</accession>
<evidence type="ECO:0000256" key="1">
    <source>
        <dbReference type="ARBA" id="ARBA00004141"/>
    </source>
</evidence>
<evidence type="ECO:0000256" key="3">
    <source>
        <dbReference type="ARBA" id="ARBA00022448"/>
    </source>
</evidence>
<feature type="transmembrane region" description="Helical" evidence="7">
    <location>
        <begin position="199"/>
        <end position="222"/>
    </location>
</feature>